<dbReference type="PANTHER" id="PTHR38471:SF2">
    <property type="entry name" value="FOUR HELIX BUNDLE PROTEIN"/>
    <property type="match status" value="1"/>
</dbReference>
<dbReference type="EMBL" id="FTPD01000022">
    <property type="protein sequence ID" value="SIT56478.1"/>
    <property type="molecule type" value="Genomic_DNA"/>
</dbReference>
<evidence type="ECO:0008006" key="4">
    <source>
        <dbReference type="Google" id="ProtNLM"/>
    </source>
</evidence>
<dbReference type="InterPro" id="IPR012657">
    <property type="entry name" value="23S_rRNA-intervening_sequence"/>
</dbReference>
<dbReference type="PANTHER" id="PTHR38471">
    <property type="entry name" value="FOUR HELIX BUNDLE PROTEIN"/>
    <property type="match status" value="1"/>
</dbReference>
<reference evidence="3" key="1">
    <citation type="submission" date="2017-01" db="EMBL/GenBank/DDBJ databases">
        <authorList>
            <person name="Brunel B."/>
        </authorList>
    </citation>
    <scope>NUCLEOTIDE SEQUENCE [LARGE SCALE GENOMIC DNA]</scope>
</reference>
<sequence>MRWRFTARRNRGRRRRFYGLTSQVRRAASSVPANIAEGYGREVWGSYQQFLRIAQGSLKELETQLLIAERTGIASNGTAASLLASTESVGKLLRLLIRKLSADQHLLTALLPYCLTALLPYCLTALLPYCLTPLLPYSLTPLLPYSEHHALPIPNLPRPLLV</sequence>
<proteinExistence type="predicted"/>
<feature type="transmembrane region" description="Helical" evidence="1">
    <location>
        <begin position="106"/>
        <end position="129"/>
    </location>
</feature>
<dbReference type="AlphaFoldDB" id="A0A1R3V9B9"/>
<dbReference type="Pfam" id="PF05635">
    <property type="entry name" value="23S_rRNA_IVP"/>
    <property type="match status" value="1"/>
</dbReference>
<keyword evidence="1" id="KW-0812">Transmembrane</keyword>
<keyword evidence="1" id="KW-0472">Membrane</keyword>
<protein>
    <recommendedName>
        <fullName evidence="4">Four helix bundle protein</fullName>
    </recommendedName>
</protein>
<keyword evidence="3" id="KW-1185">Reference proteome</keyword>
<evidence type="ECO:0000256" key="1">
    <source>
        <dbReference type="SAM" id="Phobius"/>
    </source>
</evidence>
<dbReference type="SUPFAM" id="SSF158446">
    <property type="entry name" value="IVS-encoded protein-like"/>
    <property type="match status" value="1"/>
</dbReference>
<evidence type="ECO:0000313" key="2">
    <source>
        <dbReference type="EMBL" id="SIT56478.1"/>
    </source>
</evidence>
<organism evidence="2 3">
    <name type="scientific">Mesorhizobium prunaredense</name>
    <dbReference type="NCBI Taxonomy" id="1631249"/>
    <lineage>
        <taxon>Bacteria</taxon>
        <taxon>Pseudomonadati</taxon>
        <taxon>Pseudomonadota</taxon>
        <taxon>Alphaproteobacteria</taxon>
        <taxon>Hyphomicrobiales</taxon>
        <taxon>Phyllobacteriaceae</taxon>
        <taxon>Mesorhizobium</taxon>
    </lineage>
</organism>
<dbReference type="NCBIfam" id="TIGR02436">
    <property type="entry name" value="four helix bundle protein"/>
    <property type="match status" value="1"/>
</dbReference>
<dbReference type="Proteomes" id="UP000188388">
    <property type="component" value="Unassembled WGS sequence"/>
</dbReference>
<dbReference type="CDD" id="cd16377">
    <property type="entry name" value="23S_rRNA_IVP_like"/>
    <property type="match status" value="1"/>
</dbReference>
<dbReference type="InterPro" id="IPR036583">
    <property type="entry name" value="23S_rRNA_IVS_sf"/>
</dbReference>
<gene>
    <name evidence="2" type="ORF">BQ8794_290088</name>
</gene>
<name>A0A1R3V9B9_9HYPH</name>
<evidence type="ECO:0000313" key="3">
    <source>
        <dbReference type="Proteomes" id="UP000188388"/>
    </source>
</evidence>
<keyword evidence="1" id="KW-1133">Transmembrane helix</keyword>
<accession>A0A1R3V9B9</accession>
<dbReference type="Gene3D" id="1.20.1440.60">
    <property type="entry name" value="23S rRNA-intervening sequence"/>
    <property type="match status" value="1"/>
</dbReference>
<dbReference type="STRING" id="1631249.BQ8794_290088"/>